<reference evidence="2 3" key="1">
    <citation type="submission" date="2023-03" db="EMBL/GenBank/DDBJ databases">
        <title>Complete genome sequence of Tepidibacter sp. SWIR-1, isolated from a deep-sea hydrothermal vent.</title>
        <authorList>
            <person name="Li X."/>
        </authorList>
    </citation>
    <scope>NUCLEOTIDE SEQUENCE [LARGE SCALE GENOMIC DNA]</scope>
    <source>
        <strain evidence="2 3">SWIR-1</strain>
    </source>
</reference>
<evidence type="ECO:0000313" key="2">
    <source>
        <dbReference type="EMBL" id="WFD09644.1"/>
    </source>
</evidence>
<dbReference type="EMBL" id="CP120733">
    <property type="protein sequence ID" value="WFD09644.1"/>
    <property type="molecule type" value="Genomic_DNA"/>
</dbReference>
<gene>
    <name evidence="2" type="ORF">P4S50_14800</name>
</gene>
<keyword evidence="1" id="KW-1133">Transmembrane helix</keyword>
<feature type="transmembrane region" description="Helical" evidence="1">
    <location>
        <begin position="6"/>
        <end position="23"/>
    </location>
</feature>
<organism evidence="2 3">
    <name type="scientific">Tepidibacter hydrothermalis</name>
    <dbReference type="NCBI Taxonomy" id="3036126"/>
    <lineage>
        <taxon>Bacteria</taxon>
        <taxon>Bacillati</taxon>
        <taxon>Bacillota</taxon>
        <taxon>Clostridia</taxon>
        <taxon>Peptostreptococcales</taxon>
        <taxon>Peptostreptococcaceae</taxon>
        <taxon>Tepidibacter</taxon>
    </lineage>
</organism>
<evidence type="ECO:0000256" key="1">
    <source>
        <dbReference type="SAM" id="Phobius"/>
    </source>
</evidence>
<evidence type="ECO:0000313" key="3">
    <source>
        <dbReference type="Proteomes" id="UP001222800"/>
    </source>
</evidence>
<dbReference type="Proteomes" id="UP001222800">
    <property type="component" value="Chromosome"/>
</dbReference>
<keyword evidence="3" id="KW-1185">Reference proteome</keyword>
<dbReference type="RefSeq" id="WP_277731576.1">
    <property type="nucleotide sequence ID" value="NZ_CP120733.1"/>
</dbReference>
<name>A0ABY8ECY3_9FIRM</name>
<protein>
    <submittedName>
        <fullName evidence="2">Uncharacterized protein</fullName>
    </submittedName>
</protein>
<feature type="transmembrane region" description="Helical" evidence="1">
    <location>
        <begin position="32"/>
        <end position="54"/>
    </location>
</feature>
<accession>A0ABY8ECY3</accession>
<sequence length="77" mass="8984">MWYILGILTVSIGITLYEVPYLLKKNLKRESWAFFILLIFGIILSIVESLNISISNPLDWLTFIYKPFTDFILGLLK</sequence>
<proteinExistence type="predicted"/>
<keyword evidence="1" id="KW-0812">Transmembrane</keyword>
<keyword evidence="1" id="KW-0472">Membrane</keyword>